<dbReference type="Proteomes" id="UP000558113">
    <property type="component" value="Unassembled WGS sequence"/>
</dbReference>
<name>A0A7X5C298_9BACL</name>
<evidence type="ECO:0000313" key="3">
    <source>
        <dbReference type="Proteomes" id="UP000558113"/>
    </source>
</evidence>
<gene>
    <name evidence="2" type="ORF">GT003_14040</name>
</gene>
<reference evidence="2 3" key="1">
    <citation type="submission" date="2020-01" db="EMBL/GenBank/DDBJ databases">
        <title>Paenibacillus soybeanensis sp. nov. isolated from the nodules of soybean (Glycine max(L.) Merr).</title>
        <authorList>
            <person name="Wang H."/>
        </authorList>
    </citation>
    <scope>NUCLEOTIDE SEQUENCE [LARGE SCALE GENOMIC DNA]</scope>
    <source>
        <strain evidence="2 3">DSM 23054</strain>
    </source>
</reference>
<feature type="compositionally biased region" description="Low complexity" evidence="1">
    <location>
        <begin position="442"/>
        <end position="461"/>
    </location>
</feature>
<dbReference type="AlphaFoldDB" id="A0A7X5C298"/>
<organism evidence="2 3">
    <name type="scientific">Paenibacillus sacheonensis</name>
    <dbReference type="NCBI Taxonomy" id="742054"/>
    <lineage>
        <taxon>Bacteria</taxon>
        <taxon>Bacillati</taxon>
        <taxon>Bacillota</taxon>
        <taxon>Bacilli</taxon>
        <taxon>Bacillales</taxon>
        <taxon>Paenibacillaceae</taxon>
        <taxon>Paenibacillus</taxon>
    </lineage>
</organism>
<dbReference type="InterPro" id="IPR017853">
    <property type="entry name" value="GH"/>
</dbReference>
<proteinExistence type="predicted"/>
<dbReference type="Gene3D" id="3.20.20.80">
    <property type="entry name" value="Glycosidases"/>
    <property type="match status" value="1"/>
</dbReference>
<feature type="region of interest" description="Disordered" evidence="1">
    <location>
        <begin position="425"/>
        <end position="461"/>
    </location>
</feature>
<keyword evidence="3" id="KW-1185">Reference proteome</keyword>
<evidence type="ECO:0000256" key="1">
    <source>
        <dbReference type="SAM" id="MobiDB-lite"/>
    </source>
</evidence>
<evidence type="ECO:0000313" key="2">
    <source>
        <dbReference type="EMBL" id="NBC70114.1"/>
    </source>
</evidence>
<accession>A0A7X5C298</accession>
<dbReference type="RefSeq" id="WP_161699118.1">
    <property type="nucleotide sequence ID" value="NZ_JAAAMU010000006.1"/>
</dbReference>
<dbReference type="InterPro" id="IPR029062">
    <property type="entry name" value="Class_I_gatase-like"/>
</dbReference>
<dbReference type="CDD" id="cd03143">
    <property type="entry name" value="A4_beta-galactosidase_middle_domain"/>
    <property type="match status" value="1"/>
</dbReference>
<protein>
    <submittedName>
        <fullName evidence="2">Beta-galactosidase</fullName>
    </submittedName>
</protein>
<dbReference type="Gene3D" id="3.40.50.880">
    <property type="match status" value="1"/>
</dbReference>
<dbReference type="EMBL" id="JAAAMU010000006">
    <property type="protein sequence ID" value="NBC70114.1"/>
    <property type="molecule type" value="Genomic_DNA"/>
</dbReference>
<sequence>MRFRQVHLDFHTSEAIGRIGSRFSKEQFQSMLREGRVDSITVFSKCHHGWAYHPSKANETHPELTFDLLGAMIGAAHEIDVNVPVYISAGLDEKVTRRHPEWLIRGKNESTTWAKDFMTPGYHRLCMNTPYLDVLVAQIEEVAQNYDADGIFLDIVGVVPCYCQSCVAAIRAEGGDPRDDDAMLNLWERTYANYAARTNEAVHKHKPGLPVFHNGGHIRRGRRDLAHFNTHLELESLPTGGWGYDHFPLSARYAQTLGLDYLGMTGKFHTSWGEFGGYKHPNALRYETALSIANGARCSIGDQLHPEGLMDEATYALIGAAYSELEAKEAWCSGVKAFSDIALLSNEALHPNTDEAHGSTSGKSDTGAVRMLLEGKFLFDVVDLEADFGAYKVLILPDHVRIDGPLQGKIAAFLQGGGKLLASGESGLRLDGGPGSDGKDAGAGAASGTGTRAAAASAQSRPDASSVDTAAALGGFAWDLGASHVGPSAYKPSFFRPEFSIAGLPAASFVTYADAQEVELANGGLSLGARENSYFNRDIFTFCSHQHTPSTGQQAGPGITEGRDGIYIAWNVFEDYASKGSLALKETVVYALNRLLPEKTLTTSLPAQGIVTLQKQEEQDRWVQHLLYAAPVTRGENIQIIEDLTPIRNTAVTVRADRPVQAAYLAPSGEPLPFEQADGVVGYVVPEFTCHAMVVLQF</sequence>
<dbReference type="SUPFAM" id="SSF51445">
    <property type="entry name" value="(Trans)glycosidases"/>
    <property type="match status" value="1"/>
</dbReference>
<dbReference type="InterPro" id="IPR028212">
    <property type="entry name" value="GHL6"/>
</dbReference>
<comment type="caution">
    <text evidence="2">The sequence shown here is derived from an EMBL/GenBank/DDBJ whole genome shotgun (WGS) entry which is preliminary data.</text>
</comment>
<dbReference type="OrthoDB" id="9780891at2"/>
<dbReference type="Pfam" id="PF14871">
    <property type="entry name" value="GHL6"/>
    <property type="match status" value="1"/>
</dbReference>